<comment type="caution">
    <text evidence="2">The sequence shown here is derived from an EMBL/GenBank/DDBJ whole genome shotgun (WGS) entry which is preliminary data.</text>
</comment>
<feature type="transmembrane region" description="Helical" evidence="1">
    <location>
        <begin position="50"/>
        <end position="70"/>
    </location>
</feature>
<protein>
    <recommendedName>
        <fullName evidence="4">PepSY domain-containing protein</fullName>
    </recommendedName>
</protein>
<dbReference type="EMBL" id="JBHTHX010000519">
    <property type="protein sequence ID" value="MFD0886110.1"/>
    <property type="molecule type" value="Genomic_DNA"/>
</dbReference>
<name>A0ABW3DQH4_9ACTN</name>
<sequence length="90" mass="9674">RAGVDDKATAADFAFGAMEMRRATSRSSGRWLLSLHWIISGYGLRTGRIVGWFALLAAITVGSLLMGSASHSARRAGMPRTPHFSVQLSP</sequence>
<gene>
    <name evidence="2" type="ORF">ACFQ08_16305</name>
</gene>
<feature type="non-terminal residue" evidence="2">
    <location>
        <position position="1"/>
    </location>
</feature>
<proteinExistence type="predicted"/>
<keyword evidence="3" id="KW-1185">Reference proteome</keyword>
<evidence type="ECO:0000313" key="3">
    <source>
        <dbReference type="Proteomes" id="UP001597024"/>
    </source>
</evidence>
<reference evidence="3" key="1">
    <citation type="journal article" date="2019" name="Int. J. Syst. Evol. Microbiol.">
        <title>The Global Catalogue of Microorganisms (GCM) 10K type strain sequencing project: providing services to taxonomists for standard genome sequencing and annotation.</title>
        <authorList>
            <consortium name="The Broad Institute Genomics Platform"/>
            <consortium name="The Broad Institute Genome Sequencing Center for Infectious Disease"/>
            <person name="Wu L."/>
            <person name="Ma J."/>
        </authorList>
    </citation>
    <scope>NUCLEOTIDE SEQUENCE [LARGE SCALE GENOMIC DNA]</scope>
    <source>
        <strain evidence="3">CCUG 62974</strain>
    </source>
</reference>
<dbReference type="Proteomes" id="UP001597024">
    <property type="component" value="Unassembled WGS sequence"/>
</dbReference>
<keyword evidence="1" id="KW-0472">Membrane</keyword>
<evidence type="ECO:0008006" key="4">
    <source>
        <dbReference type="Google" id="ProtNLM"/>
    </source>
</evidence>
<keyword evidence="1" id="KW-0812">Transmembrane</keyword>
<organism evidence="2 3">
    <name type="scientific">Streptosporangium algeriense</name>
    <dbReference type="NCBI Taxonomy" id="1682748"/>
    <lineage>
        <taxon>Bacteria</taxon>
        <taxon>Bacillati</taxon>
        <taxon>Actinomycetota</taxon>
        <taxon>Actinomycetes</taxon>
        <taxon>Streptosporangiales</taxon>
        <taxon>Streptosporangiaceae</taxon>
        <taxon>Streptosporangium</taxon>
    </lineage>
</organism>
<evidence type="ECO:0000256" key="1">
    <source>
        <dbReference type="SAM" id="Phobius"/>
    </source>
</evidence>
<accession>A0ABW3DQH4</accession>
<evidence type="ECO:0000313" key="2">
    <source>
        <dbReference type="EMBL" id="MFD0886110.1"/>
    </source>
</evidence>
<keyword evidence="1" id="KW-1133">Transmembrane helix</keyword>